<dbReference type="PROSITE" id="PS50994">
    <property type="entry name" value="INTEGRASE"/>
    <property type="match status" value="1"/>
</dbReference>
<organism evidence="3 4">
    <name type="scientific">Hymenobacter antarcticus</name>
    <dbReference type="NCBI Taxonomy" id="486270"/>
    <lineage>
        <taxon>Bacteria</taxon>
        <taxon>Pseudomonadati</taxon>
        <taxon>Bacteroidota</taxon>
        <taxon>Cytophagia</taxon>
        <taxon>Cytophagales</taxon>
        <taxon>Hymenobacteraceae</taxon>
        <taxon>Hymenobacter</taxon>
    </lineage>
</organism>
<dbReference type="InterPro" id="IPR050900">
    <property type="entry name" value="Transposase_IS3/IS150/IS904"/>
</dbReference>
<dbReference type="InterPro" id="IPR012337">
    <property type="entry name" value="RNaseH-like_sf"/>
</dbReference>
<reference evidence="4" key="1">
    <citation type="journal article" date="2019" name="Int. J. Syst. Evol. Microbiol.">
        <title>The Global Catalogue of Microorganisms (GCM) 10K type strain sequencing project: providing services to taxonomists for standard genome sequencing and annotation.</title>
        <authorList>
            <consortium name="The Broad Institute Genomics Platform"/>
            <consortium name="The Broad Institute Genome Sequencing Center for Infectious Disease"/>
            <person name="Wu L."/>
            <person name="Ma J."/>
        </authorList>
    </citation>
    <scope>NUCLEOTIDE SEQUENCE [LARGE SCALE GENOMIC DNA]</scope>
    <source>
        <strain evidence="4">JCM 17217</strain>
    </source>
</reference>
<dbReference type="PANTHER" id="PTHR46889:SF5">
    <property type="entry name" value="INTEGRASE PROTEIN"/>
    <property type="match status" value="1"/>
</dbReference>
<dbReference type="SUPFAM" id="SSF53098">
    <property type="entry name" value="Ribonuclease H-like"/>
    <property type="match status" value="1"/>
</dbReference>
<evidence type="ECO:0000256" key="1">
    <source>
        <dbReference type="SAM" id="MobiDB-lite"/>
    </source>
</evidence>
<protein>
    <recommendedName>
        <fullName evidence="2">Integrase catalytic domain-containing protein</fullName>
    </recommendedName>
</protein>
<dbReference type="Proteomes" id="UP001501556">
    <property type="component" value="Unassembled WGS sequence"/>
</dbReference>
<accession>A0ABP7R762</accession>
<evidence type="ECO:0000313" key="3">
    <source>
        <dbReference type="EMBL" id="GAA3993592.1"/>
    </source>
</evidence>
<proteinExistence type="predicted"/>
<dbReference type="InterPro" id="IPR036397">
    <property type="entry name" value="RNaseH_sf"/>
</dbReference>
<feature type="domain" description="Integrase catalytic" evidence="2">
    <location>
        <begin position="101"/>
        <end position="263"/>
    </location>
</feature>
<evidence type="ECO:0000313" key="4">
    <source>
        <dbReference type="Proteomes" id="UP001501556"/>
    </source>
</evidence>
<sequence length="280" mass="31504">MSRQSLYQRRQRQARQAERGEQVLDQVRLVRTKLPRLGTRKLLHKITPLLRVQGVACGRDALFTLLRQRQLLVSRKRSYTKTTDSNHRFHKHPNLVKDAPKPTAPNQLWVSDITYLPTRQGTVYLSLVTDACSRRIVGHHVHSSLHTTGCLAALDQAVRAAGPATIGLIHHSDRGSQYASDAYQAALEKAKMRCSMTDGYDCYQNALAERVNGILKDEFLFVLPDDLAQARLLVDQAVHLYNEERPHLALNYLTPNQVHLQGKSPAGKSEQGPCLIPVNI</sequence>
<name>A0ABP7R762_9BACT</name>
<dbReference type="Gene3D" id="3.30.420.10">
    <property type="entry name" value="Ribonuclease H-like superfamily/Ribonuclease H"/>
    <property type="match status" value="1"/>
</dbReference>
<dbReference type="EMBL" id="BAABDI010000063">
    <property type="protein sequence ID" value="GAA3993592.1"/>
    <property type="molecule type" value="Genomic_DNA"/>
</dbReference>
<dbReference type="NCBIfam" id="NF033516">
    <property type="entry name" value="transpos_IS3"/>
    <property type="match status" value="1"/>
</dbReference>
<dbReference type="InterPro" id="IPR001584">
    <property type="entry name" value="Integrase_cat-core"/>
</dbReference>
<evidence type="ECO:0000259" key="2">
    <source>
        <dbReference type="PROSITE" id="PS50994"/>
    </source>
</evidence>
<keyword evidence="4" id="KW-1185">Reference proteome</keyword>
<dbReference type="Pfam" id="PF00665">
    <property type="entry name" value="rve"/>
    <property type="match status" value="1"/>
</dbReference>
<comment type="caution">
    <text evidence="3">The sequence shown here is derived from an EMBL/GenBank/DDBJ whole genome shotgun (WGS) entry which is preliminary data.</text>
</comment>
<dbReference type="InterPro" id="IPR048020">
    <property type="entry name" value="Transpos_IS3"/>
</dbReference>
<gene>
    <name evidence="3" type="ORF">GCM10022407_42180</name>
</gene>
<feature type="region of interest" description="Disordered" evidence="1">
    <location>
        <begin position="77"/>
        <end position="101"/>
    </location>
</feature>
<dbReference type="PANTHER" id="PTHR46889">
    <property type="entry name" value="TRANSPOSASE INSF FOR INSERTION SEQUENCE IS3B-RELATED"/>
    <property type="match status" value="1"/>
</dbReference>